<evidence type="ECO:0000256" key="1">
    <source>
        <dbReference type="ARBA" id="ARBA00008984"/>
    </source>
</evidence>
<feature type="domain" description="UPF0033" evidence="2">
    <location>
        <begin position="12"/>
        <end position="71"/>
    </location>
</feature>
<gene>
    <name evidence="3" type="ORF">EOD42_09950</name>
</gene>
<proteinExistence type="inferred from homology"/>
<dbReference type="InterPro" id="IPR036868">
    <property type="entry name" value="TusA-like_sf"/>
</dbReference>
<reference evidence="3 4" key="1">
    <citation type="submission" date="2019-01" db="EMBL/GenBank/DDBJ databases">
        <authorList>
            <person name="Chen W.-M."/>
        </authorList>
    </citation>
    <scope>NUCLEOTIDE SEQUENCE [LARGE SCALE GENOMIC DNA]</scope>
    <source>
        <strain evidence="3 4">CCP-6</strain>
    </source>
</reference>
<dbReference type="Pfam" id="PF01206">
    <property type="entry name" value="TusA"/>
    <property type="match status" value="1"/>
</dbReference>
<dbReference type="Gene3D" id="3.30.110.40">
    <property type="entry name" value="TusA-like domain"/>
    <property type="match status" value="1"/>
</dbReference>
<evidence type="ECO:0000313" key="3">
    <source>
        <dbReference type="EMBL" id="RVT96726.1"/>
    </source>
</evidence>
<name>A0A437MGE6_9PROT</name>
<dbReference type="OrthoDB" id="9794210at2"/>
<evidence type="ECO:0000313" key="4">
    <source>
        <dbReference type="Proteomes" id="UP000282957"/>
    </source>
</evidence>
<dbReference type="EMBL" id="SACL01000003">
    <property type="protein sequence ID" value="RVT96726.1"/>
    <property type="molecule type" value="Genomic_DNA"/>
</dbReference>
<dbReference type="GO" id="GO:0016740">
    <property type="term" value="F:transferase activity"/>
    <property type="evidence" value="ECO:0007669"/>
    <property type="project" value="UniProtKB-KW"/>
</dbReference>
<dbReference type="PANTHER" id="PTHR33279">
    <property type="entry name" value="SULFUR CARRIER PROTEIN YEDF-RELATED"/>
    <property type="match status" value="1"/>
</dbReference>
<accession>A0A437MGE6</accession>
<organism evidence="3 4">
    <name type="scientific">Rhodovarius crocodyli</name>
    <dbReference type="NCBI Taxonomy" id="1979269"/>
    <lineage>
        <taxon>Bacteria</taxon>
        <taxon>Pseudomonadati</taxon>
        <taxon>Pseudomonadota</taxon>
        <taxon>Alphaproteobacteria</taxon>
        <taxon>Acetobacterales</taxon>
        <taxon>Roseomonadaceae</taxon>
        <taxon>Rhodovarius</taxon>
    </lineage>
</organism>
<keyword evidence="4" id="KW-1185">Reference proteome</keyword>
<dbReference type="SUPFAM" id="SSF64307">
    <property type="entry name" value="SirA-like"/>
    <property type="match status" value="1"/>
</dbReference>
<dbReference type="PANTHER" id="PTHR33279:SF19">
    <property type="entry name" value="SSL1707 PROTEIN"/>
    <property type="match status" value="1"/>
</dbReference>
<dbReference type="InterPro" id="IPR001455">
    <property type="entry name" value="TusA-like"/>
</dbReference>
<comment type="caution">
    <text evidence="3">The sequence shown here is derived from an EMBL/GenBank/DDBJ whole genome shotgun (WGS) entry which is preliminary data.</text>
</comment>
<dbReference type="Proteomes" id="UP000282957">
    <property type="component" value="Unassembled WGS sequence"/>
</dbReference>
<dbReference type="CDD" id="cd00291">
    <property type="entry name" value="SirA_YedF_YeeD"/>
    <property type="match status" value="1"/>
</dbReference>
<evidence type="ECO:0000259" key="2">
    <source>
        <dbReference type="Pfam" id="PF01206"/>
    </source>
</evidence>
<dbReference type="AlphaFoldDB" id="A0A437MGE6"/>
<keyword evidence="3" id="KW-0808">Transferase</keyword>
<sequence>MLKSMSDQPDQQLDIRSETCPMTFVRTRLKLDRMAKGELLEVLYAGEEPARNLPKTATEQGHAVILHEEGRLIIRKG</sequence>
<protein>
    <submittedName>
        <fullName evidence="3">Sulfurtransferase TusA family protein</fullName>
    </submittedName>
</protein>
<comment type="similarity">
    <text evidence="1">Belongs to the sulfur carrier protein TusA family.</text>
</comment>